<dbReference type="SUPFAM" id="SSF53254">
    <property type="entry name" value="Phosphoglycerate mutase-like"/>
    <property type="match status" value="1"/>
</dbReference>
<sequence length="245" mass="26567">MTGLTELWLVRHGESTANVAASRADRDGAEAIQVDHRDPDVPLSDTGEAQARALGRWFASRADVPTAVWSSTYLRARSTAGIALAEAGIAAEVRSDERLRDRELGILDLLTARGVAARHPEEDTRRRWLGKVSYRPPGGESWADVGLRVRSFLQDPEVVAADGRALVTTHDAVVMLFLYVCLGLTEAELLAFQAKHTVANASVTILERPVPHGPWTLRVFSATEHLDGQGAPVTEHGGEPDEPGR</sequence>
<evidence type="ECO:0000313" key="4">
    <source>
        <dbReference type="EMBL" id="OUE10456.1"/>
    </source>
</evidence>
<dbReference type="InterPro" id="IPR029033">
    <property type="entry name" value="His_PPase_superfam"/>
</dbReference>
<evidence type="ECO:0000313" key="5">
    <source>
        <dbReference type="Proteomes" id="UP000195106"/>
    </source>
</evidence>
<gene>
    <name evidence="4" type="primary">gpmA_4</name>
    <name evidence="4" type="ORF">CMsap09_16045</name>
</gene>
<keyword evidence="2" id="KW-0413">Isomerase</keyword>
<dbReference type="CDD" id="cd07067">
    <property type="entry name" value="HP_PGM_like"/>
    <property type="match status" value="1"/>
</dbReference>
<dbReference type="Pfam" id="PF00300">
    <property type="entry name" value="His_Phos_1"/>
    <property type="match status" value="1"/>
</dbReference>
<dbReference type="GO" id="GO:0016791">
    <property type="term" value="F:phosphatase activity"/>
    <property type="evidence" value="ECO:0007669"/>
    <property type="project" value="TreeGrafter"/>
</dbReference>
<feature type="binding site" evidence="3">
    <location>
        <position position="75"/>
    </location>
    <ligand>
        <name>substrate</name>
    </ligand>
</feature>
<dbReference type="InterPro" id="IPR050275">
    <property type="entry name" value="PGM_Phosphatase"/>
</dbReference>
<accession>A0A251XY51</accession>
<dbReference type="EMBL" id="MDHJ01000001">
    <property type="protein sequence ID" value="OUE10456.1"/>
    <property type="molecule type" value="Genomic_DNA"/>
</dbReference>
<evidence type="ECO:0000256" key="1">
    <source>
        <dbReference type="ARBA" id="ARBA00023152"/>
    </source>
</evidence>
<feature type="binding site" evidence="3">
    <location>
        <begin position="11"/>
        <end position="18"/>
    </location>
    <ligand>
        <name>substrate</name>
    </ligand>
</feature>
<evidence type="ECO:0000256" key="2">
    <source>
        <dbReference type="ARBA" id="ARBA00023235"/>
    </source>
</evidence>
<dbReference type="SMART" id="SM00855">
    <property type="entry name" value="PGAM"/>
    <property type="match status" value="1"/>
</dbReference>
<keyword evidence="1" id="KW-0324">Glycolysis</keyword>
<dbReference type="AlphaFoldDB" id="A0A251XY51"/>
<dbReference type="InterPro" id="IPR013078">
    <property type="entry name" value="His_Pase_superF_clade-1"/>
</dbReference>
<dbReference type="Gene3D" id="3.40.50.1240">
    <property type="entry name" value="Phosphoglycerate mutase-like"/>
    <property type="match status" value="1"/>
</dbReference>
<proteinExistence type="predicted"/>
<evidence type="ECO:0000256" key="3">
    <source>
        <dbReference type="PIRSR" id="PIRSR613078-2"/>
    </source>
</evidence>
<organism evidence="4 5">
    <name type="scientific">Clavibacter michiganensis</name>
    <dbReference type="NCBI Taxonomy" id="28447"/>
    <lineage>
        <taxon>Bacteria</taxon>
        <taxon>Bacillati</taxon>
        <taxon>Actinomycetota</taxon>
        <taxon>Actinomycetes</taxon>
        <taxon>Micrococcales</taxon>
        <taxon>Microbacteriaceae</taxon>
        <taxon>Clavibacter</taxon>
    </lineage>
</organism>
<dbReference type="Proteomes" id="UP000195106">
    <property type="component" value="Unassembled WGS sequence"/>
</dbReference>
<dbReference type="PROSITE" id="PS00175">
    <property type="entry name" value="PG_MUTASE"/>
    <property type="match status" value="1"/>
</dbReference>
<dbReference type="InterPro" id="IPR001345">
    <property type="entry name" value="PG/BPGM_mutase_AS"/>
</dbReference>
<name>A0A251XY51_9MICO</name>
<dbReference type="PANTHER" id="PTHR48100:SF1">
    <property type="entry name" value="HISTIDINE PHOSPHATASE FAMILY PROTEIN-RELATED"/>
    <property type="match status" value="1"/>
</dbReference>
<dbReference type="GO" id="GO:0005737">
    <property type="term" value="C:cytoplasm"/>
    <property type="evidence" value="ECO:0007669"/>
    <property type="project" value="TreeGrafter"/>
</dbReference>
<comment type="caution">
    <text evidence="4">The sequence shown here is derived from an EMBL/GenBank/DDBJ whole genome shotgun (WGS) entry which is preliminary data.</text>
</comment>
<dbReference type="PANTHER" id="PTHR48100">
    <property type="entry name" value="BROAD-SPECIFICITY PHOSPHATASE YOR283W-RELATED"/>
    <property type="match status" value="1"/>
</dbReference>
<reference evidence="4 5" key="1">
    <citation type="submission" date="2016-08" db="EMBL/GenBank/DDBJ databases">
        <title>Genome sequence of Clavibacter michiganensis spp. strain CASJ009.</title>
        <authorList>
            <person name="Thapa S.P."/>
            <person name="Coaker G."/>
        </authorList>
    </citation>
    <scope>NUCLEOTIDE SEQUENCE [LARGE SCALE GENOMIC DNA]</scope>
    <source>
        <strain evidence="4">CASJ009</strain>
    </source>
</reference>
<protein>
    <submittedName>
        <fullName evidence="4">2,3-bisphosphoglycerate-dependent phosphoglycerate mutase</fullName>
    </submittedName>
</protein>